<evidence type="ECO:0000256" key="1">
    <source>
        <dbReference type="ARBA" id="ARBA00008857"/>
    </source>
</evidence>
<keyword evidence="2" id="KW-0229">DNA integration</keyword>
<feature type="domain" description="Tyr recombinase" evidence="6">
    <location>
        <begin position="184"/>
        <end position="375"/>
    </location>
</feature>
<dbReference type="InterPro" id="IPR011010">
    <property type="entry name" value="DNA_brk_join_enz"/>
</dbReference>
<dbReference type="PANTHER" id="PTHR30349:SF41">
    <property type="entry name" value="INTEGRASE_RECOMBINASE PROTEIN MJ0367-RELATED"/>
    <property type="match status" value="1"/>
</dbReference>
<comment type="similarity">
    <text evidence="1">Belongs to the 'phage' integrase family.</text>
</comment>
<feature type="domain" description="Core-binding (CB)" evidence="7">
    <location>
        <begin position="79"/>
        <end position="165"/>
    </location>
</feature>
<dbReference type="RefSeq" id="WP_254024627.1">
    <property type="nucleotide sequence ID" value="NZ_CAKXZS010000012.1"/>
</dbReference>
<dbReference type="PROSITE" id="PS51900">
    <property type="entry name" value="CB"/>
    <property type="match status" value="1"/>
</dbReference>
<proteinExistence type="inferred from homology"/>
<dbReference type="Proteomes" id="UP001152604">
    <property type="component" value="Unassembled WGS sequence"/>
</dbReference>
<dbReference type="PROSITE" id="PS51898">
    <property type="entry name" value="TYR_RECOMBINASE"/>
    <property type="match status" value="1"/>
</dbReference>
<evidence type="ECO:0000256" key="5">
    <source>
        <dbReference type="PROSITE-ProRule" id="PRU01248"/>
    </source>
</evidence>
<dbReference type="Gene3D" id="1.10.150.130">
    <property type="match status" value="1"/>
</dbReference>
<protein>
    <submittedName>
        <fullName evidence="8">Phage_integrase domain-containing protein</fullName>
    </submittedName>
</protein>
<dbReference type="InterPro" id="IPR044068">
    <property type="entry name" value="CB"/>
</dbReference>
<evidence type="ECO:0000259" key="7">
    <source>
        <dbReference type="PROSITE" id="PS51900"/>
    </source>
</evidence>
<dbReference type="Pfam" id="PF00589">
    <property type="entry name" value="Phage_integrase"/>
    <property type="match status" value="1"/>
</dbReference>
<keyword evidence="4" id="KW-0233">DNA recombination</keyword>
<organism evidence="8 9">
    <name type="scientific">Mesorhizobium ventifaucium</name>
    <dbReference type="NCBI Taxonomy" id="666020"/>
    <lineage>
        <taxon>Bacteria</taxon>
        <taxon>Pseudomonadati</taxon>
        <taxon>Pseudomonadota</taxon>
        <taxon>Alphaproteobacteria</taxon>
        <taxon>Hyphomicrobiales</taxon>
        <taxon>Phyllobacteriaceae</taxon>
        <taxon>Mesorhizobium</taxon>
    </lineage>
</organism>
<dbReference type="CDD" id="cd01189">
    <property type="entry name" value="INT_ICEBs1_C_like"/>
    <property type="match status" value="1"/>
</dbReference>
<evidence type="ECO:0000313" key="9">
    <source>
        <dbReference type="Proteomes" id="UP001152604"/>
    </source>
</evidence>
<evidence type="ECO:0000259" key="6">
    <source>
        <dbReference type="PROSITE" id="PS51898"/>
    </source>
</evidence>
<dbReference type="SUPFAM" id="SSF56349">
    <property type="entry name" value="DNA breaking-rejoining enzymes"/>
    <property type="match status" value="1"/>
</dbReference>
<dbReference type="PANTHER" id="PTHR30349">
    <property type="entry name" value="PHAGE INTEGRASE-RELATED"/>
    <property type="match status" value="1"/>
</dbReference>
<dbReference type="Gene3D" id="1.10.443.10">
    <property type="entry name" value="Intergrase catalytic core"/>
    <property type="match status" value="1"/>
</dbReference>
<dbReference type="InterPro" id="IPR050090">
    <property type="entry name" value="Tyrosine_recombinase_XerCD"/>
</dbReference>
<name>A0ABM9DQP5_9HYPH</name>
<evidence type="ECO:0000313" key="8">
    <source>
        <dbReference type="EMBL" id="CAH2398450.1"/>
    </source>
</evidence>
<evidence type="ECO:0000256" key="4">
    <source>
        <dbReference type="ARBA" id="ARBA00023172"/>
    </source>
</evidence>
<evidence type="ECO:0000256" key="2">
    <source>
        <dbReference type="ARBA" id="ARBA00022908"/>
    </source>
</evidence>
<keyword evidence="3 5" id="KW-0238">DNA-binding</keyword>
<dbReference type="InterPro" id="IPR013762">
    <property type="entry name" value="Integrase-like_cat_sf"/>
</dbReference>
<reference evidence="8" key="1">
    <citation type="submission" date="2022-03" db="EMBL/GenBank/DDBJ databases">
        <authorList>
            <person name="Brunel B."/>
        </authorList>
    </citation>
    <scope>NUCLEOTIDE SEQUENCE</scope>
    <source>
        <strain evidence="8">STM4922sample</strain>
    </source>
</reference>
<sequence>MANNEALKIGPFRIAPRVRDGQQSGKWFLDIPPHVSLEGRRTRRSFDTKSEAMSEARQLLRSLQIDGALRGFHRPVAGITFSELSQRWLATQADRVATQKKRVISLETHAFRLKALLGPLADLDIERISVKDIVDYQKIRLAVGRSPATINSEIRLLRQILSWAVDHDLLHKIPKVEPIPEPRKRLSVPTIEEIVRVVAALPPNLALLIRFLAETGCRKGEAFSLTWADVDELHNAILIRRKAGWTPKTAHSDRDVFVGASLMKELVVAKHAALKQALDDSASASLVFLGRGGGRMWNFEKALATAIKKAGVTRDGAEMHITPHMLRKAHATWLKQRGVDDVILQPRLGHAPGSRVTAYNYVHLPSEAMKSTIIDLETEKTNLD</sequence>
<keyword evidence="9" id="KW-1185">Reference proteome</keyword>
<gene>
    <name evidence="8" type="ORF">MES4922_20111</name>
</gene>
<comment type="caution">
    <text evidence="8">The sequence shown here is derived from an EMBL/GenBank/DDBJ whole genome shotgun (WGS) entry which is preliminary data.</text>
</comment>
<dbReference type="InterPro" id="IPR010998">
    <property type="entry name" value="Integrase_recombinase_N"/>
</dbReference>
<dbReference type="EMBL" id="CAKXZS010000012">
    <property type="protein sequence ID" value="CAH2398450.1"/>
    <property type="molecule type" value="Genomic_DNA"/>
</dbReference>
<accession>A0ABM9DQP5</accession>
<evidence type="ECO:0000256" key="3">
    <source>
        <dbReference type="ARBA" id="ARBA00023125"/>
    </source>
</evidence>
<dbReference type="InterPro" id="IPR002104">
    <property type="entry name" value="Integrase_catalytic"/>
</dbReference>